<feature type="compositionally biased region" description="Basic and acidic residues" evidence="1">
    <location>
        <begin position="236"/>
        <end position="245"/>
    </location>
</feature>
<keyword evidence="3" id="KW-1185">Reference proteome</keyword>
<evidence type="ECO:0000313" key="2">
    <source>
        <dbReference type="EMBL" id="KAF6235212.1"/>
    </source>
</evidence>
<feature type="compositionally biased region" description="Polar residues" evidence="1">
    <location>
        <begin position="226"/>
        <end position="235"/>
    </location>
</feature>
<evidence type="ECO:0000313" key="3">
    <source>
        <dbReference type="Proteomes" id="UP000578531"/>
    </source>
</evidence>
<feature type="region of interest" description="Disordered" evidence="1">
    <location>
        <begin position="382"/>
        <end position="415"/>
    </location>
</feature>
<sequence length="742" mass="82769">MDQPSQRPRLVHARGGLSDIMVRANIALSSGRPEQAIRHYTEVLYKLSPAHVCAFLNRSMAYIEERYYELAVVDAYRACIATSELGKNTLIGNERLSKVGKYIRAERLHVNANHKWTRPPHRNIGNGWARSPLASIVVNAIPEVTVPNGAQIRPFGTSKIPLVRALDIRAAYRLCGALFMIGGGARMDALGLIDDTRSRIEMSPWESRWFDQLGNEIMNQLVDEVNPNNPHLGQDTQDKRDERMTELKESMKATTSSGGYGDYSWDPYEPKLTESDCQKQIHAWVETCSSNCSALIIEPEKTVDTPVEGLKPYIELRANRDIDSGDVVLSKQTISNVATSIPEEVEAKRRAGSYNDLYCNGCASLLAVPLQCPSLFVRTQTPTNSDIRPGASAEESSHDLSSAHRPRSLPTPSSPRQGFMFCRTNHLVPTCSSACRELTEAFDNGICRTKIEQGLRQSHFNDPKPRSMTDCKTQCLRDLIFLRHITIALNLGESPLRSNDLKFATSGPNMRGIEDCEVEPWSFISHVVRPIRYLHQLFENTNTDQFVNLSILDGWIINTLLVKINRAMRITKGPRYVKCFGADGMLDTAFGPWDERWEGLAEILKNQEDKTHWIASIDSLFNMIRIADPALGETPNVTVVLREGVNVYAIETDAGPAIKAGEPLLRAAEGLEAPAVNERLHTEDLPGPMDEIHDGEEVHSGDTSEFLEEFSADGEDLEDENDADELGGEEMEMDGGDFQLFD</sequence>
<dbReference type="Gene3D" id="1.25.40.10">
    <property type="entry name" value="Tetratricopeptide repeat domain"/>
    <property type="match status" value="1"/>
</dbReference>
<gene>
    <name evidence="2" type="ORF">HO173_006406</name>
</gene>
<dbReference type="Proteomes" id="UP000578531">
    <property type="component" value="Unassembled WGS sequence"/>
</dbReference>
<reference evidence="2 3" key="1">
    <citation type="journal article" date="2020" name="Genomics">
        <title>Complete, high-quality genomes from long-read metagenomic sequencing of two wolf lichen thalli reveals enigmatic genome architecture.</title>
        <authorList>
            <person name="McKenzie S.K."/>
            <person name="Walston R.F."/>
            <person name="Allen J.L."/>
        </authorList>
    </citation>
    <scope>NUCLEOTIDE SEQUENCE [LARGE SCALE GENOMIC DNA]</scope>
    <source>
        <strain evidence="2">WasteWater2</strain>
    </source>
</reference>
<proteinExistence type="predicted"/>
<dbReference type="RefSeq" id="XP_037164583.1">
    <property type="nucleotide sequence ID" value="XM_037308317.1"/>
</dbReference>
<protein>
    <submittedName>
        <fullName evidence="2">Uncharacterized protein</fullName>
    </submittedName>
</protein>
<dbReference type="AlphaFoldDB" id="A0A8H6FUW4"/>
<name>A0A8H6FUW4_9LECA</name>
<accession>A0A8H6FUW4</accession>
<dbReference type="EMBL" id="JACCJC010000025">
    <property type="protein sequence ID" value="KAF6235212.1"/>
    <property type="molecule type" value="Genomic_DNA"/>
</dbReference>
<organism evidence="2 3">
    <name type="scientific">Letharia columbiana</name>
    <dbReference type="NCBI Taxonomy" id="112416"/>
    <lineage>
        <taxon>Eukaryota</taxon>
        <taxon>Fungi</taxon>
        <taxon>Dikarya</taxon>
        <taxon>Ascomycota</taxon>
        <taxon>Pezizomycotina</taxon>
        <taxon>Lecanoromycetes</taxon>
        <taxon>OSLEUM clade</taxon>
        <taxon>Lecanoromycetidae</taxon>
        <taxon>Lecanorales</taxon>
        <taxon>Lecanorineae</taxon>
        <taxon>Parmeliaceae</taxon>
        <taxon>Letharia</taxon>
    </lineage>
</organism>
<dbReference type="SUPFAM" id="SSF48452">
    <property type="entry name" value="TPR-like"/>
    <property type="match status" value="1"/>
</dbReference>
<comment type="caution">
    <text evidence="2">The sequence shown here is derived from an EMBL/GenBank/DDBJ whole genome shotgun (WGS) entry which is preliminary data.</text>
</comment>
<feature type="region of interest" description="Disordered" evidence="1">
    <location>
        <begin position="225"/>
        <end position="245"/>
    </location>
</feature>
<feature type="compositionally biased region" description="Acidic residues" evidence="1">
    <location>
        <begin position="705"/>
        <end position="735"/>
    </location>
</feature>
<dbReference type="OrthoDB" id="438641at2759"/>
<dbReference type="GeneID" id="59288067"/>
<feature type="region of interest" description="Disordered" evidence="1">
    <location>
        <begin position="694"/>
        <end position="742"/>
    </location>
</feature>
<dbReference type="InterPro" id="IPR011990">
    <property type="entry name" value="TPR-like_helical_dom_sf"/>
</dbReference>
<evidence type="ECO:0000256" key="1">
    <source>
        <dbReference type="SAM" id="MobiDB-lite"/>
    </source>
</evidence>